<sequence length="185" mass="20510">MPGDIFSRSILSSVDQVKQSFAWGWSSLTKLSHACLSPSDSTLLHKSRLVLFILYHKDIIEIVKLACFVSTNAPNAAVSPTPLTYEITEFSLLGLRSSIHLIQIFSFLYPAVFNLHYSSLIMTASSFILTHFECLPADAKATATHAIRIAKDNIQNCVGVSNLVFDASINLDLLIFLAQQYRICL</sequence>
<dbReference type="EMBL" id="QTSX02006468">
    <property type="protein sequence ID" value="KAJ9054101.1"/>
    <property type="molecule type" value="Genomic_DNA"/>
</dbReference>
<evidence type="ECO:0000313" key="2">
    <source>
        <dbReference type="Proteomes" id="UP001165960"/>
    </source>
</evidence>
<organism evidence="1 2">
    <name type="scientific">Entomophthora muscae</name>
    <dbReference type="NCBI Taxonomy" id="34485"/>
    <lineage>
        <taxon>Eukaryota</taxon>
        <taxon>Fungi</taxon>
        <taxon>Fungi incertae sedis</taxon>
        <taxon>Zoopagomycota</taxon>
        <taxon>Entomophthoromycotina</taxon>
        <taxon>Entomophthoromycetes</taxon>
        <taxon>Entomophthorales</taxon>
        <taxon>Entomophthoraceae</taxon>
        <taxon>Entomophthora</taxon>
    </lineage>
</organism>
<evidence type="ECO:0000313" key="1">
    <source>
        <dbReference type="EMBL" id="KAJ9054101.1"/>
    </source>
</evidence>
<reference evidence="1" key="1">
    <citation type="submission" date="2022-04" db="EMBL/GenBank/DDBJ databases">
        <title>Genome of the entomopathogenic fungus Entomophthora muscae.</title>
        <authorList>
            <person name="Elya C."/>
            <person name="Lovett B.R."/>
            <person name="Lee E."/>
            <person name="Macias A.M."/>
            <person name="Hajek A.E."/>
            <person name="De Bivort B.L."/>
            <person name="Kasson M.T."/>
            <person name="De Fine Licht H.H."/>
            <person name="Stajich J.E."/>
        </authorList>
    </citation>
    <scope>NUCLEOTIDE SEQUENCE</scope>
    <source>
        <strain evidence="1">Berkeley</strain>
    </source>
</reference>
<proteinExistence type="predicted"/>
<accession>A0ACC2RVN1</accession>
<keyword evidence="2" id="KW-1185">Reference proteome</keyword>
<name>A0ACC2RVN1_9FUNG</name>
<protein>
    <submittedName>
        <fullName evidence="1">Uncharacterized protein</fullName>
    </submittedName>
</protein>
<dbReference type="Proteomes" id="UP001165960">
    <property type="component" value="Unassembled WGS sequence"/>
</dbReference>
<comment type="caution">
    <text evidence="1">The sequence shown here is derived from an EMBL/GenBank/DDBJ whole genome shotgun (WGS) entry which is preliminary data.</text>
</comment>
<gene>
    <name evidence="1" type="ORF">DSO57_1018224</name>
</gene>